<dbReference type="InParanoid" id="A0A7E5WCB6"/>
<dbReference type="Gene3D" id="1.10.1530.10">
    <property type="match status" value="1"/>
</dbReference>
<accession>A0A7E5WCB6</accession>
<dbReference type="InterPro" id="IPR003767">
    <property type="entry name" value="Malate/L-lactate_DH-like"/>
</dbReference>
<proteinExistence type="inferred from homology"/>
<dbReference type="PANTHER" id="PTHR11091:SF0">
    <property type="entry name" value="MALATE DEHYDROGENASE"/>
    <property type="match status" value="1"/>
</dbReference>
<keyword evidence="3" id="KW-1185">Reference proteome</keyword>
<protein>
    <submittedName>
        <fullName evidence="4">Uncharacterized protein LOC113501021</fullName>
    </submittedName>
</protein>
<evidence type="ECO:0000313" key="3">
    <source>
        <dbReference type="Proteomes" id="UP000322000"/>
    </source>
</evidence>
<evidence type="ECO:0000313" key="4">
    <source>
        <dbReference type="RefSeq" id="XP_026737801.1"/>
    </source>
</evidence>
<organism evidence="3 4">
    <name type="scientific">Trichoplusia ni</name>
    <name type="common">Cabbage looper</name>
    <dbReference type="NCBI Taxonomy" id="7111"/>
    <lineage>
        <taxon>Eukaryota</taxon>
        <taxon>Metazoa</taxon>
        <taxon>Ecdysozoa</taxon>
        <taxon>Arthropoda</taxon>
        <taxon>Hexapoda</taxon>
        <taxon>Insecta</taxon>
        <taxon>Pterygota</taxon>
        <taxon>Neoptera</taxon>
        <taxon>Endopterygota</taxon>
        <taxon>Lepidoptera</taxon>
        <taxon>Glossata</taxon>
        <taxon>Ditrysia</taxon>
        <taxon>Noctuoidea</taxon>
        <taxon>Noctuidae</taxon>
        <taxon>Plusiinae</taxon>
        <taxon>Trichoplusia</taxon>
    </lineage>
</organism>
<evidence type="ECO:0000256" key="1">
    <source>
        <dbReference type="ARBA" id="ARBA00006056"/>
    </source>
</evidence>
<dbReference type="GeneID" id="113501021"/>
<dbReference type="Pfam" id="PF02615">
    <property type="entry name" value="Ldh_2"/>
    <property type="match status" value="1"/>
</dbReference>
<dbReference type="InterPro" id="IPR043143">
    <property type="entry name" value="Mal/L-sulf/L-lact_DH-like_NADP"/>
</dbReference>
<dbReference type="PANTHER" id="PTHR11091">
    <property type="entry name" value="OXIDOREDUCTASE-RELATED"/>
    <property type="match status" value="1"/>
</dbReference>
<evidence type="ECO:0000256" key="2">
    <source>
        <dbReference type="ARBA" id="ARBA00023002"/>
    </source>
</evidence>
<name>A0A7E5WCB6_TRINI</name>
<dbReference type="AlphaFoldDB" id="A0A7E5WCB6"/>
<dbReference type="InterPro" id="IPR043144">
    <property type="entry name" value="Mal/L-sulf/L-lact_DH-like_ah"/>
</dbReference>
<dbReference type="GO" id="GO:0016491">
    <property type="term" value="F:oxidoreductase activity"/>
    <property type="evidence" value="ECO:0007669"/>
    <property type="project" value="UniProtKB-KW"/>
</dbReference>
<dbReference type="Proteomes" id="UP000322000">
    <property type="component" value="Chromosome 2"/>
</dbReference>
<dbReference type="RefSeq" id="XP_026737801.1">
    <property type="nucleotide sequence ID" value="XM_026882000.1"/>
</dbReference>
<keyword evidence="2" id="KW-0560">Oxidoreductase</keyword>
<dbReference type="OrthoDB" id="7881616at2759"/>
<gene>
    <name evidence="4" type="primary">LOC113501021</name>
</gene>
<dbReference type="InterPro" id="IPR036111">
    <property type="entry name" value="Mal/L-sulfo/L-lacto_DH-like_sf"/>
</dbReference>
<comment type="similarity">
    <text evidence="1">Belongs to the LDH2/MDH2 oxidoreductase family.</text>
</comment>
<sequence length="416" mass="46120">MPRRYLLECSERLANLQPNKIRLFKLLHRAGYGKQLVQCRKYTRPIEELEVKRRLFDVKLEEIRRFIEDCLRAVDVPDSEARAQADLMMYADITGHKYHGLLRLPLCLREIRGCAVTSTAKPCVLNEAEGTAWVDGCNALGATVGNFCMSVAIKKAVNVGVAWVTAKRCNHFGVSSYWGMKAAKEGLIGVTFSNTWPVMVPVRAKQRALGSNPISLVCPGNCDENVVVDISTTGTTMYQVFSKALNNEKLEEGMALGPDFKITTDPNLALQSGLLLPLGGDEKRSSHKGYMLAAMVEIFCSGLAGSFNAHHERDWDPCGTACGPPDFSQSFAVIDPNCFAPGFEERVTELVQFWRQLDPVDPEQPVLAPGDIEKTMSRSIIAKGSVPYSQDEICLLQRIATYLCIRPLQYSNSYAN</sequence>
<dbReference type="KEGG" id="tnl:113501021"/>
<dbReference type="Gene3D" id="3.30.1370.60">
    <property type="entry name" value="Hypothetical oxidoreductase yiak, domain 2"/>
    <property type="match status" value="1"/>
</dbReference>
<reference evidence="4" key="1">
    <citation type="submission" date="2025-08" db="UniProtKB">
        <authorList>
            <consortium name="RefSeq"/>
        </authorList>
    </citation>
    <scope>IDENTIFICATION</scope>
</reference>
<dbReference type="SUPFAM" id="SSF89733">
    <property type="entry name" value="L-sulfolactate dehydrogenase-like"/>
    <property type="match status" value="1"/>
</dbReference>